<dbReference type="EMBL" id="JQIF01000065">
    <property type="protein sequence ID" value="KGJ52453.1"/>
    <property type="molecule type" value="Genomic_DNA"/>
</dbReference>
<gene>
    <name evidence="1" type="ORF">CIAN88_14465</name>
</gene>
<organism evidence="1 2">
    <name type="scientific">Clostridium innocuum</name>
    <dbReference type="NCBI Taxonomy" id="1522"/>
    <lineage>
        <taxon>Bacteria</taxon>
        <taxon>Bacillati</taxon>
        <taxon>Bacillota</taxon>
        <taxon>Clostridia</taxon>
        <taxon>Eubacteriales</taxon>
        <taxon>Clostridiaceae</taxon>
        <taxon>Clostridium</taxon>
    </lineage>
</organism>
<protein>
    <submittedName>
        <fullName evidence="1">Virulence</fullName>
    </submittedName>
</protein>
<proteinExistence type="predicted"/>
<sequence>MKIILNATERKPLAALLGEYTNTKPQYLRAPSYAYQIGDLLLTREGNIEGPNTMSPAEYDKLLALLDASGYCPKETYFHPTQEPKAKVTSTEKTGLNITIPLDKVNVGNLTNLLDAKGFLIKHALHIDDLRFELNEDSISFPWFSELPAPDEIHAYSTLIAALCKMSKDQKRISATEKPVDNERYAFRCFLLRLGFIGNEYKTDRKILLRYLPGNSAFKGGEGHAISK</sequence>
<evidence type="ECO:0000313" key="1">
    <source>
        <dbReference type="EMBL" id="KGJ52453.1"/>
    </source>
</evidence>
<name>A0A099I6H1_CLOIN</name>
<dbReference type="RefSeq" id="WP_044906173.1">
    <property type="nucleotide sequence ID" value="NZ_JQIF01000065.1"/>
</dbReference>
<accession>A0A099I6H1</accession>
<evidence type="ECO:0000313" key="2">
    <source>
        <dbReference type="Proteomes" id="UP000030008"/>
    </source>
</evidence>
<reference evidence="1 2" key="1">
    <citation type="submission" date="2014-08" db="EMBL/GenBank/DDBJ databases">
        <title>Clostridium innocuum, an unnegligible vancomycin-resistant pathogen causing extra-intestinal infections.</title>
        <authorList>
            <person name="Feng Y."/>
            <person name="Chiu C.-H."/>
        </authorList>
    </citation>
    <scope>NUCLEOTIDE SEQUENCE [LARGE SCALE GENOMIC DNA]</scope>
    <source>
        <strain evidence="1 2">AN88</strain>
    </source>
</reference>
<comment type="caution">
    <text evidence="1">The sequence shown here is derived from an EMBL/GenBank/DDBJ whole genome shotgun (WGS) entry which is preliminary data.</text>
</comment>
<dbReference type="AlphaFoldDB" id="A0A099I6H1"/>
<dbReference type="Proteomes" id="UP000030008">
    <property type="component" value="Unassembled WGS sequence"/>
</dbReference>